<evidence type="ECO:0008006" key="3">
    <source>
        <dbReference type="Google" id="ProtNLM"/>
    </source>
</evidence>
<dbReference type="EMBL" id="JABFAB010000001">
    <property type="protein sequence ID" value="MBA0640164.1"/>
    <property type="molecule type" value="Genomic_DNA"/>
</dbReference>
<evidence type="ECO:0000313" key="2">
    <source>
        <dbReference type="Proteomes" id="UP000593573"/>
    </source>
</evidence>
<feature type="non-terminal residue" evidence="1">
    <location>
        <position position="1"/>
    </location>
</feature>
<reference evidence="1 2" key="1">
    <citation type="journal article" date="2019" name="Genome Biol. Evol.">
        <title>Insights into the evolution of the New World diploid cottons (Gossypium, subgenus Houzingenia) based on genome sequencing.</title>
        <authorList>
            <person name="Grover C.E."/>
            <person name="Arick M.A. 2nd"/>
            <person name="Thrash A."/>
            <person name="Conover J.L."/>
            <person name="Sanders W.S."/>
            <person name="Peterson D.G."/>
            <person name="Frelichowski J.E."/>
            <person name="Scheffler J.A."/>
            <person name="Scheffler B.E."/>
            <person name="Wendel J.F."/>
        </authorList>
    </citation>
    <scope>NUCLEOTIDE SEQUENCE [LARGE SCALE GENOMIC DNA]</scope>
    <source>
        <strain evidence="1">57</strain>
        <tissue evidence="1">Leaf</tissue>
    </source>
</reference>
<proteinExistence type="predicted"/>
<accession>A0A7J8TPX3</accession>
<dbReference type="SUPFAM" id="SSF64484">
    <property type="entry name" value="beta and beta-prime subunits of DNA dependent RNA-polymerase"/>
    <property type="match status" value="1"/>
</dbReference>
<evidence type="ECO:0000313" key="1">
    <source>
        <dbReference type="EMBL" id="MBA0640164.1"/>
    </source>
</evidence>
<dbReference type="AlphaFoldDB" id="A0A7J8TPX3"/>
<dbReference type="OrthoDB" id="1709481at2759"/>
<sequence>MELAKHFIRTNIEPEWMVLCLLPVLPPELRPFAEERWPVFNPWLLLDIWDLIRWLWKGILLPQWDIVANLLARSGKDYEENTFWVEDGPEQIYRLIEEDRYYLYA</sequence>
<gene>
    <name evidence="1" type="ORF">Goklo_023130</name>
</gene>
<comment type="caution">
    <text evidence="1">The sequence shown here is derived from an EMBL/GenBank/DDBJ whole genome shotgun (WGS) entry which is preliminary data.</text>
</comment>
<protein>
    <recommendedName>
        <fullName evidence="3">DNA-directed RNA polymerase</fullName>
    </recommendedName>
</protein>
<organism evidence="1 2">
    <name type="scientific">Gossypium klotzschianum</name>
    <dbReference type="NCBI Taxonomy" id="34286"/>
    <lineage>
        <taxon>Eukaryota</taxon>
        <taxon>Viridiplantae</taxon>
        <taxon>Streptophyta</taxon>
        <taxon>Embryophyta</taxon>
        <taxon>Tracheophyta</taxon>
        <taxon>Spermatophyta</taxon>
        <taxon>Magnoliopsida</taxon>
        <taxon>eudicotyledons</taxon>
        <taxon>Gunneridae</taxon>
        <taxon>Pentapetalae</taxon>
        <taxon>rosids</taxon>
        <taxon>malvids</taxon>
        <taxon>Malvales</taxon>
        <taxon>Malvaceae</taxon>
        <taxon>Malvoideae</taxon>
        <taxon>Gossypium</taxon>
    </lineage>
</organism>
<keyword evidence="2" id="KW-1185">Reference proteome</keyword>
<name>A0A7J8TPX3_9ROSI</name>
<dbReference type="Proteomes" id="UP000593573">
    <property type="component" value="Unassembled WGS sequence"/>
</dbReference>